<dbReference type="InterPro" id="IPR003615">
    <property type="entry name" value="HNH_nuc"/>
</dbReference>
<dbReference type="RefSeq" id="WP_345462993.1">
    <property type="nucleotide sequence ID" value="NZ_BAABRP010000003.1"/>
</dbReference>
<protein>
    <recommendedName>
        <fullName evidence="1">HNH nuclease domain-containing protein</fullName>
    </recommendedName>
</protein>
<keyword evidence="3" id="KW-1185">Reference proteome</keyword>
<evidence type="ECO:0000259" key="1">
    <source>
        <dbReference type="SMART" id="SM00507"/>
    </source>
</evidence>
<dbReference type="Pfam" id="PF01844">
    <property type="entry name" value="HNH"/>
    <property type="match status" value="1"/>
</dbReference>
<evidence type="ECO:0000313" key="2">
    <source>
        <dbReference type="EMBL" id="GAA5512690.1"/>
    </source>
</evidence>
<dbReference type="InterPro" id="IPR002711">
    <property type="entry name" value="HNH"/>
</dbReference>
<sequence length="149" mass="16689">MAESFTETERRTIYRKSADMCWYCGRARAAHVEHQTPKALEGTSHLSNLVGACAECNRQKAGHRVSGNPNWTLEQYRVQVAAALAVPAEGFEFYGERLDALRRAYASEHPGETAKLVLRGLKDDLLPGVPEPLPMIVWNPPYVYEDDSL</sequence>
<dbReference type="SMART" id="SM00507">
    <property type="entry name" value="HNHc"/>
    <property type="match status" value="1"/>
</dbReference>
<dbReference type="Proteomes" id="UP001401887">
    <property type="component" value="Unassembled WGS sequence"/>
</dbReference>
<dbReference type="CDD" id="cd00085">
    <property type="entry name" value="HNHc"/>
    <property type="match status" value="1"/>
</dbReference>
<feature type="domain" description="HNH nuclease" evidence="1">
    <location>
        <begin position="9"/>
        <end position="58"/>
    </location>
</feature>
<reference evidence="2 3" key="1">
    <citation type="submission" date="2024-02" db="EMBL/GenBank/DDBJ databases">
        <title>Deinococcus carri NBRC 110142.</title>
        <authorList>
            <person name="Ichikawa N."/>
            <person name="Katano-Makiyama Y."/>
            <person name="Hidaka K."/>
        </authorList>
    </citation>
    <scope>NUCLEOTIDE SEQUENCE [LARGE SCALE GENOMIC DNA]</scope>
    <source>
        <strain evidence="2 3">NBRC 110142</strain>
    </source>
</reference>
<name>A0ABP9W880_9DEIO</name>
<dbReference type="Gene3D" id="1.10.30.50">
    <property type="match status" value="1"/>
</dbReference>
<gene>
    <name evidence="2" type="ORF">Dcar01_01408</name>
</gene>
<proteinExistence type="predicted"/>
<comment type="caution">
    <text evidence="2">The sequence shown here is derived from an EMBL/GenBank/DDBJ whole genome shotgun (WGS) entry which is preliminary data.</text>
</comment>
<organism evidence="2 3">
    <name type="scientific">Deinococcus carri</name>
    <dbReference type="NCBI Taxonomy" id="1211323"/>
    <lineage>
        <taxon>Bacteria</taxon>
        <taxon>Thermotogati</taxon>
        <taxon>Deinococcota</taxon>
        <taxon>Deinococci</taxon>
        <taxon>Deinococcales</taxon>
        <taxon>Deinococcaceae</taxon>
        <taxon>Deinococcus</taxon>
    </lineage>
</organism>
<evidence type="ECO:0000313" key="3">
    <source>
        <dbReference type="Proteomes" id="UP001401887"/>
    </source>
</evidence>
<accession>A0ABP9W880</accession>
<dbReference type="EMBL" id="BAABRP010000003">
    <property type="protein sequence ID" value="GAA5512690.1"/>
    <property type="molecule type" value="Genomic_DNA"/>
</dbReference>